<dbReference type="SMART" id="SM00380">
    <property type="entry name" value="AP2"/>
    <property type="match status" value="1"/>
</dbReference>
<keyword evidence="12" id="KW-1185">Reference proteome</keyword>
<dbReference type="Pfam" id="PF00847">
    <property type="entry name" value="AP2"/>
    <property type="match status" value="1"/>
</dbReference>
<organism evidence="11 12">
    <name type="scientific">Citrus clementina</name>
    <name type="common">Clementine</name>
    <name type="synonym">Citrus deliciosa x Citrus sinensis</name>
    <dbReference type="NCBI Taxonomy" id="85681"/>
    <lineage>
        <taxon>Eukaryota</taxon>
        <taxon>Viridiplantae</taxon>
        <taxon>Streptophyta</taxon>
        <taxon>Embryophyta</taxon>
        <taxon>Tracheophyta</taxon>
        <taxon>Spermatophyta</taxon>
        <taxon>Magnoliopsida</taxon>
        <taxon>eudicotyledons</taxon>
        <taxon>Gunneridae</taxon>
        <taxon>Pentapetalae</taxon>
        <taxon>rosids</taxon>
        <taxon>malvids</taxon>
        <taxon>Sapindales</taxon>
        <taxon>Rutaceae</taxon>
        <taxon>Aurantioideae</taxon>
        <taxon>Citrus</taxon>
    </lineage>
</organism>
<dbReference type="PRINTS" id="PR00367">
    <property type="entry name" value="ETHRSPELEMNT"/>
</dbReference>
<dbReference type="InterPro" id="IPR001471">
    <property type="entry name" value="AP2/ERF_dom"/>
</dbReference>
<keyword evidence="5" id="KW-0010">Activator</keyword>
<comment type="subcellular location">
    <subcellularLocation>
        <location evidence="1">Nucleus</location>
    </subcellularLocation>
</comment>
<feature type="compositionally biased region" description="Low complexity" evidence="9">
    <location>
        <begin position="287"/>
        <end position="307"/>
    </location>
</feature>
<dbReference type="AlphaFoldDB" id="V4S5S2"/>
<gene>
    <name evidence="11" type="ORF">CICLE_v10007069mg</name>
</gene>
<feature type="region of interest" description="Disordered" evidence="9">
    <location>
        <begin position="107"/>
        <end position="136"/>
    </location>
</feature>
<keyword evidence="7" id="KW-0539">Nucleus</keyword>
<dbReference type="PANTHER" id="PTHR31657:SF40">
    <property type="entry name" value="ETHYLENE-RESPONSIVE TRANSCRIPTION FACTOR ERF062"/>
    <property type="match status" value="1"/>
</dbReference>
<comment type="similarity">
    <text evidence="8">Belongs to the AP2/ERF transcription factor family. ERF subfamily.</text>
</comment>
<evidence type="ECO:0000256" key="9">
    <source>
        <dbReference type="SAM" id="MobiDB-lite"/>
    </source>
</evidence>
<dbReference type="InParanoid" id="V4S5S2"/>
<dbReference type="KEGG" id="cic:CICLE_v10007069mg"/>
<keyword evidence="3" id="KW-0805">Transcription regulation</keyword>
<reference evidence="11 12" key="1">
    <citation type="submission" date="2013-10" db="EMBL/GenBank/DDBJ databases">
        <authorList>
            <consortium name="International Citrus Genome Consortium"/>
            <person name="Jenkins J."/>
            <person name="Schmutz J."/>
            <person name="Prochnik S."/>
            <person name="Rokhsar D."/>
            <person name="Gmitter F."/>
            <person name="Ollitrault P."/>
            <person name="Machado M."/>
            <person name="Talon M."/>
            <person name="Wincker P."/>
            <person name="Jaillon O."/>
            <person name="Morgante M."/>
        </authorList>
    </citation>
    <scope>NUCLEOTIDE SEQUENCE</scope>
    <source>
        <strain evidence="12">cv. Clemenules</strain>
    </source>
</reference>
<feature type="compositionally biased region" description="Polar residues" evidence="9">
    <location>
        <begin position="127"/>
        <end position="136"/>
    </location>
</feature>
<dbReference type="FunFam" id="3.30.730.10:FF:000001">
    <property type="entry name" value="Ethylene-responsive transcription factor 2"/>
    <property type="match status" value="1"/>
</dbReference>
<keyword evidence="4" id="KW-0238">DNA-binding</keyword>
<dbReference type="eggNOG" id="ENOG502QRCV">
    <property type="taxonomic scope" value="Eukaryota"/>
</dbReference>
<evidence type="ECO:0000256" key="4">
    <source>
        <dbReference type="ARBA" id="ARBA00023125"/>
    </source>
</evidence>
<dbReference type="InterPro" id="IPR051758">
    <property type="entry name" value="ERF/AP2-like"/>
</dbReference>
<dbReference type="GO" id="GO:0005634">
    <property type="term" value="C:nucleus"/>
    <property type="evidence" value="ECO:0007669"/>
    <property type="project" value="UniProtKB-SubCell"/>
</dbReference>
<keyword evidence="2" id="KW-0936">Ethylene signaling pathway</keyword>
<dbReference type="Gene3D" id="3.30.730.10">
    <property type="entry name" value="AP2/ERF domain"/>
    <property type="match status" value="1"/>
</dbReference>
<dbReference type="SUPFAM" id="SSF54171">
    <property type="entry name" value="DNA-binding domain"/>
    <property type="match status" value="1"/>
</dbReference>
<name>V4S5S2_CITCL</name>
<dbReference type="CDD" id="cd00018">
    <property type="entry name" value="AP2"/>
    <property type="match status" value="1"/>
</dbReference>
<evidence type="ECO:0000259" key="10">
    <source>
        <dbReference type="PROSITE" id="PS51032"/>
    </source>
</evidence>
<dbReference type="PANTHER" id="PTHR31657">
    <property type="entry name" value="ETHYLENE-RESPONSIVE TRANSCRIPTION FACTOR ERF061"/>
    <property type="match status" value="1"/>
</dbReference>
<evidence type="ECO:0000256" key="3">
    <source>
        <dbReference type="ARBA" id="ARBA00023015"/>
    </source>
</evidence>
<evidence type="ECO:0000256" key="5">
    <source>
        <dbReference type="ARBA" id="ARBA00023159"/>
    </source>
</evidence>
<evidence type="ECO:0000256" key="8">
    <source>
        <dbReference type="ARBA" id="ARBA00024343"/>
    </source>
</evidence>
<evidence type="ECO:0000256" key="2">
    <source>
        <dbReference type="ARBA" id="ARBA00022745"/>
    </source>
</evidence>
<evidence type="ECO:0000313" key="12">
    <source>
        <dbReference type="Proteomes" id="UP000030687"/>
    </source>
</evidence>
<dbReference type="STRING" id="85681.V4S5S2"/>
<feature type="non-terminal residue" evidence="11">
    <location>
        <position position="1"/>
    </location>
</feature>
<proteinExistence type="inferred from homology"/>
<dbReference type="InterPro" id="IPR016177">
    <property type="entry name" value="DNA-bd_dom_sf"/>
</dbReference>
<feature type="region of interest" description="Disordered" evidence="9">
    <location>
        <begin position="286"/>
        <end position="322"/>
    </location>
</feature>
<protein>
    <recommendedName>
        <fullName evidence="10">AP2/ERF domain-containing protein</fullName>
    </recommendedName>
</protein>
<feature type="compositionally biased region" description="Polar residues" evidence="9">
    <location>
        <begin position="309"/>
        <end position="319"/>
    </location>
</feature>
<dbReference type="GO" id="GO:0003700">
    <property type="term" value="F:DNA-binding transcription factor activity"/>
    <property type="evidence" value="ECO:0007669"/>
    <property type="project" value="InterPro"/>
</dbReference>
<evidence type="ECO:0000256" key="6">
    <source>
        <dbReference type="ARBA" id="ARBA00023163"/>
    </source>
</evidence>
<dbReference type="FunCoup" id="V4S5S2">
    <property type="interactions" value="21"/>
</dbReference>
<accession>V4S5S2</accession>
<evidence type="ECO:0000313" key="11">
    <source>
        <dbReference type="EMBL" id="ESR34155.1"/>
    </source>
</evidence>
<feature type="domain" description="AP2/ERF" evidence="10">
    <location>
        <begin position="201"/>
        <end position="258"/>
    </location>
</feature>
<sequence>FPKMENFMHKENYPSYFHGLATGSKFLGDQVTWGALSNASCQDDSSVESSSSAEEACGANLINKIPGFVKRDVVKEKNSSIPFVSGFDSVPVNFLESFPKLNRQAAANQGSPMLNPSAAADDDSLGNKDTSFTQLPQSSNEWLKMNQSLANYSSKGFGDYWLSTIKTQPMKYTGRKLQSQHHHHQKCNSLEATAMASPGKLFRGVRQRHWGKWVAEIRLPRNRTRVWLGTFDTAEEAAMAYDTAAYMLRGEYAHLNFPERKHQLKANSLNGNTATLLEAKLQALSHQKPNNDQQQQQQKQAPTTKKNNISHQENTSNTNKKLKGILESKVVIGSHHQELVMENKKTHHHQEVLDVDAVQLSRMPSLDMDTIWDSLLVPDS</sequence>
<dbReference type="PROSITE" id="PS51032">
    <property type="entry name" value="AP2_ERF"/>
    <property type="match status" value="1"/>
</dbReference>
<dbReference type="Gramene" id="ESR34155">
    <property type="protein sequence ID" value="ESR34155"/>
    <property type="gene ID" value="CICLE_v10007069mg"/>
</dbReference>
<dbReference type="InterPro" id="IPR036955">
    <property type="entry name" value="AP2/ERF_dom_sf"/>
</dbReference>
<dbReference type="EMBL" id="KI537036">
    <property type="protein sequence ID" value="ESR34155.1"/>
    <property type="molecule type" value="Genomic_DNA"/>
</dbReference>
<dbReference type="OMA" id="DAHKMNK"/>
<evidence type="ECO:0000256" key="1">
    <source>
        <dbReference type="ARBA" id="ARBA00004123"/>
    </source>
</evidence>
<dbReference type="GO" id="GO:0000976">
    <property type="term" value="F:transcription cis-regulatory region binding"/>
    <property type="evidence" value="ECO:0007669"/>
    <property type="project" value="UniProtKB-ARBA"/>
</dbReference>
<keyword evidence="6" id="KW-0804">Transcription</keyword>
<dbReference type="Proteomes" id="UP000030687">
    <property type="component" value="Unassembled WGS sequence"/>
</dbReference>
<dbReference type="GO" id="GO:0009873">
    <property type="term" value="P:ethylene-activated signaling pathway"/>
    <property type="evidence" value="ECO:0007669"/>
    <property type="project" value="UniProtKB-KW"/>
</dbReference>
<evidence type="ECO:0000256" key="7">
    <source>
        <dbReference type="ARBA" id="ARBA00023242"/>
    </source>
</evidence>